<keyword evidence="1" id="KW-0808">Transferase</keyword>
<keyword evidence="1" id="KW-0489">Methyltransferase</keyword>
<dbReference type="GO" id="GO:0032259">
    <property type="term" value="P:methylation"/>
    <property type="evidence" value="ECO:0007669"/>
    <property type="project" value="UniProtKB-KW"/>
</dbReference>
<dbReference type="EMBL" id="CP002343">
    <property type="protein sequence ID" value="ADU49583.1"/>
    <property type="molecule type" value="Genomic_DNA"/>
</dbReference>
<accession>E6SC43</accession>
<proteinExistence type="predicted"/>
<sequence length="78" mass="8445">MVPFRGRANFPEPIDVAMAQGHAKGVTDDRVPGVQESDTALFSCMVCPDVEIYGNDTVPDCPNATWHPMTAVDDPKGR</sequence>
<evidence type="ECO:0000313" key="2">
    <source>
        <dbReference type="Proteomes" id="UP000008914"/>
    </source>
</evidence>
<protein>
    <submittedName>
        <fullName evidence="1">DNA-cytosine methyltransferase</fullName>
    </submittedName>
</protein>
<dbReference type="KEGG" id="ica:Intca_3097"/>
<gene>
    <name evidence="1" type="ordered locus">Intca_3097</name>
</gene>
<dbReference type="HOGENOM" id="CLU_2617249_0_0_11"/>
<dbReference type="GO" id="GO:0008168">
    <property type="term" value="F:methyltransferase activity"/>
    <property type="evidence" value="ECO:0007669"/>
    <property type="project" value="UniProtKB-KW"/>
</dbReference>
<organism evidence="1 2">
    <name type="scientific">Intrasporangium calvum (strain ATCC 23552 / DSM 43043 / JCM 3097 / NBRC 12989 / NCIMB 10167 / NRRL B-3866 / 7 KIP)</name>
    <dbReference type="NCBI Taxonomy" id="710696"/>
    <lineage>
        <taxon>Bacteria</taxon>
        <taxon>Bacillati</taxon>
        <taxon>Actinomycetota</taxon>
        <taxon>Actinomycetes</taxon>
        <taxon>Micrococcales</taxon>
        <taxon>Intrasporangiaceae</taxon>
        <taxon>Intrasporangium</taxon>
    </lineage>
</organism>
<reference evidence="1 2" key="1">
    <citation type="journal article" date="2010" name="Stand. Genomic Sci.">
        <title>Complete genome sequence of Intrasporangium calvum type strain (7 KIP).</title>
        <authorList>
            <person name="Del Rio T.G."/>
            <person name="Chertkov O."/>
            <person name="Yasawong M."/>
            <person name="Lucas S."/>
            <person name="Deshpande S."/>
            <person name="Cheng J.F."/>
            <person name="Detter C."/>
            <person name="Tapia R."/>
            <person name="Han C."/>
            <person name="Goodwin L."/>
            <person name="Pitluck S."/>
            <person name="Liolios K."/>
            <person name="Ivanova N."/>
            <person name="Mavromatis K."/>
            <person name="Pati A."/>
            <person name="Chen A."/>
            <person name="Palaniappan K."/>
            <person name="Land M."/>
            <person name="Hauser L."/>
            <person name="Chang Y.J."/>
            <person name="Jeffries C.D."/>
            <person name="Rohde M."/>
            <person name="Pukall R."/>
            <person name="Sikorski J."/>
            <person name="Goker M."/>
            <person name="Woyke T."/>
            <person name="Bristow J."/>
            <person name="Eisen J.A."/>
            <person name="Markowitz V."/>
            <person name="Hugenholtz P."/>
            <person name="Kyrpides N.C."/>
            <person name="Klenk H.P."/>
            <person name="Lapidus A."/>
        </authorList>
    </citation>
    <scope>NUCLEOTIDE SEQUENCE [LARGE SCALE GENOMIC DNA]</scope>
    <source>
        <strain evidence="2">ATCC 23552 / DSM 43043 / JCM 3097 / NBRC 12989 / 7 KIP</strain>
    </source>
</reference>
<name>E6SC43_INTC7</name>
<dbReference type="AlphaFoldDB" id="E6SC43"/>
<keyword evidence="2" id="KW-1185">Reference proteome</keyword>
<evidence type="ECO:0000313" key="1">
    <source>
        <dbReference type="EMBL" id="ADU49583.1"/>
    </source>
</evidence>
<dbReference type="Proteomes" id="UP000008914">
    <property type="component" value="Chromosome"/>
</dbReference>